<feature type="domain" description="Plastocyanin-like" evidence="6">
    <location>
        <begin position="655"/>
        <end position="727"/>
    </location>
</feature>
<gene>
    <name evidence="7" type="ORF">JKP88DRAFT_263405</name>
</gene>
<dbReference type="InterPro" id="IPR011042">
    <property type="entry name" value="6-blade_b-propeller_TolB-like"/>
</dbReference>
<keyword evidence="3" id="KW-0812">Transmembrane</keyword>
<dbReference type="Gene3D" id="2.60.40.420">
    <property type="entry name" value="Cupredoxins - blue copper proteins"/>
    <property type="match status" value="2"/>
</dbReference>
<evidence type="ECO:0008006" key="9">
    <source>
        <dbReference type="Google" id="ProtNLM"/>
    </source>
</evidence>
<dbReference type="Pfam" id="PF07731">
    <property type="entry name" value="Cu-oxidase_2"/>
    <property type="match status" value="1"/>
</dbReference>
<sequence length="1396" mass="146642">MRLVRHVAAVLPLVGCAAAAEVLGFKANPPDVPSQNEDLVIEHLWQFSMDDPPVKLAFVPGTDGMVVTAHKTGFMRLYQNVDADVNDYKTLIDMRADVFSFGDHGLLSFAFHPDFEKGVKKAFLHYTGEPKDVSVLPNDAAITPNRPQGWGLGPPETTGYTWGDICPCLDCDGTGPNHYGNICEHPYYIDRVAVDLDAGTFTKEVTLLNDVCGSASSHGPGTLIFINGDLVASNGDGSQFAEFDPGFPEDGCYVPDAGADQGCFRAQRMDLPYANGKIMRVPAALLDSAATITLEQVEFISRGNRQPFRMFYHEPADQLWIADVGLGDGGTTERIFTIPDVSKAPGAALNTNPAHNWGWPCIEGVYSSAQQGLLHEYNLWDTPSEQERLAYLQQNGLATCDGIKAAALALVAGTTPLPADADETWMPPFYEYRVGALDPNFPDLCVSGVAALTNVFVYDGASMPEAYTGKLLFSDYVKQCIWMFDQDPATGQPDTSRPPHIVTANLGLIDMVASPVDDAIYGIDFTNTQIVRMYARGKGPAGQGPTPPPTAAPTMAPFALPTDIPDAAMCFDAATPPELGWRRRADGSYEGDLTLGVVNVATAAGTMRTRAWNGMIPGPLMRMEPCGVYHINVFNDQAEFPDTARDYALNTMGAPTHTNLHVHGLHVSGESPGDDSFVTIEPGATQQYTIAVPCDHSSGSNWYHPHHHGSVAIQTEGGAAGLLVVGPSPTEASGTPNDIQALPEQFIAVQEIVPAKLTQYAGAAHDTVFATNITDPFLLVNGCAAPAPITLEAGQWTRLHLLNVALEFNSVFALTTKDGVPVSDAPRAVDNNLMFMSIASRLDVAVRCPAAAAAGPAYALTYAQIGNAAAPAAPQVLAAISVVVSARAAAPDLPAWNPCRPAYLMDAYNAAPGNTDRLVPLDVRNNLNGYVFKGPGDYFMQLTLGRVQPWSVSGADVHPLHIHVNHMQIGAEVTDDNQWLEVPNWSRAGDWVDVLSQRNGAIVYVRPVTFSGPMVMHCHIAEHSDLGVIGVAKINGQGQGPVDSPAVTNHGTCPKDVPLSTPFKNTHANVPGIIQAEHFDNKERVTSHKWSPLLTPPSCPLRNSQAEHFDNGGEGIAYHNFNTDTNAAANPLRPNTAVETVIIPTAAPAAAAPAPPAAAYVTAIRGGEWLRWSVNVPAPNAGGYALTLSIAAATPVPLEFTLWLDSAGCPPSEQAEGRLVALSDANYGGSGGAAAFAPYAPQGQPFALPPGPHALTLCFDGADTIVGADTGLALDSLTLTRCGASAAACAATGSNAPPPPQQPPQPTVPAKPTAAPKATATAAPADARKATTPKRTRRPSRPAALDPTQVPSTGGAAAAAAAAAAADKSAMTGGAAATAAGAFAAGVAAAAAALLL</sequence>
<evidence type="ECO:0000259" key="6">
    <source>
        <dbReference type="Pfam" id="PF07732"/>
    </source>
</evidence>
<feature type="transmembrane region" description="Helical" evidence="3">
    <location>
        <begin position="1375"/>
        <end position="1395"/>
    </location>
</feature>
<organism evidence="7 8">
    <name type="scientific">Tribonema minus</name>
    <dbReference type="NCBI Taxonomy" id="303371"/>
    <lineage>
        <taxon>Eukaryota</taxon>
        <taxon>Sar</taxon>
        <taxon>Stramenopiles</taxon>
        <taxon>Ochrophyta</taxon>
        <taxon>PX clade</taxon>
        <taxon>Xanthophyceae</taxon>
        <taxon>Tribonematales</taxon>
        <taxon>Tribonemataceae</taxon>
        <taxon>Tribonema</taxon>
    </lineage>
</organism>
<dbReference type="Gene3D" id="2.60.120.260">
    <property type="entry name" value="Galactose-binding domain-like"/>
    <property type="match status" value="1"/>
</dbReference>
<dbReference type="SUPFAM" id="SSF49503">
    <property type="entry name" value="Cupredoxins"/>
    <property type="match status" value="2"/>
</dbReference>
<dbReference type="Gene3D" id="2.120.10.30">
    <property type="entry name" value="TolB, C-terminal domain"/>
    <property type="match status" value="1"/>
</dbReference>
<feature type="signal peptide" evidence="4">
    <location>
        <begin position="1"/>
        <end position="19"/>
    </location>
</feature>
<evidence type="ECO:0000259" key="5">
    <source>
        <dbReference type="Pfam" id="PF07731"/>
    </source>
</evidence>
<accession>A0A835YVH6</accession>
<feature type="compositionally biased region" description="Low complexity" evidence="2">
    <location>
        <begin position="1310"/>
        <end position="1325"/>
    </location>
</feature>
<comment type="caution">
    <text evidence="7">The sequence shown here is derived from an EMBL/GenBank/DDBJ whole genome shotgun (WGS) entry which is preliminary data.</text>
</comment>
<dbReference type="PANTHER" id="PTHR19328">
    <property type="entry name" value="HEDGEHOG-INTERACTING PROTEIN"/>
    <property type="match status" value="1"/>
</dbReference>
<dbReference type="PANTHER" id="PTHR19328:SF13">
    <property type="entry name" value="HIPL1 PROTEIN"/>
    <property type="match status" value="1"/>
</dbReference>
<reference evidence="7" key="1">
    <citation type="submission" date="2021-02" db="EMBL/GenBank/DDBJ databases">
        <title>First Annotated Genome of the Yellow-green Alga Tribonema minus.</title>
        <authorList>
            <person name="Mahan K.M."/>
        </authorList>
    </citation>
    <scope>NUCLEOTIDE SEQUENCE</scope>
    <source>
        <strain evidence="7">UTEX B ZZ1240</strain>
    </source>
</reference>
<evidence type="ECO:0000256" key="4">
    <source>
        <dbReference type="SAM" id="SignalP"/>
    </source>
</evidence>
<feature type="region of interest" description="Disordered" evidence="2">
    <location>
        <begin position="1290"/>
        <end position="1353"/>
    </location>
</feature>
<evidence type="ECO:0000313" key="7">
    <source>
        <dbReference type="EMBL" id="KAG5182151.1"/>
    </source>
</evidence>
<dbReference type="OrthoDB" id="2121828at2759"/>
<dbReference type="InterPro" id="IPR008972">
    <property type="entry name" value="Cupredoxin"/>
</dbReference>
<keyword evidence="8" id="KW-1185">Reference proteome</keyword>
<feature type="chain" id="PRO_5032703336" description="Multicopper oxidase" evidence="4">
    <location>
        <begin position="20"/>
        <end position="1396"/>
    </location>
</feature>
<dbReference type="GO" id="GO:0005507">
    <property type="term" value="F:copper ion binding"/>
    <property type="evidence" value="ECO:0007669"/>
    <property type="project" value="InterPro"/>
</dbReference>
<evidence type="ECO:0000256" key="2">
    <source>
        <dbReference type="SAM" id="MobiDB-lite"/>
    </source>
</evidence>
<evidence type="ECO:0000313" key="8">
    <source>
        <dbReference type="Proteomes" id="UP000664859"/>
    </source>
</evidence>
<dbReference type="InterPro" id="IPR011707">
    <property type="entry name" value="Cu-oxidase-like_N"/>
</dbReference>
<dbReference type="GO" id="GO:0016491">
    <property type="term" value="F:oxidoreductase activity"/>
    <property type="evidence" value="ECO:0007669"/>
    <property type="project" value="InterPro"/>
</dbReference>
<comment type="similarity">
    <text evidence="1">Belongs to the multicopper oxidase family.</text>
</comment>
<dbReference type="Pfam" id="PF07732">
    <property type="entry name" value="Cu-oxidase_3"/>
    <property type="match status" value="1"/>
</dbReference>
<protein>
    <recommendedName>
        <fullName evidence="9">Multicopper oxidase</fullName>
    </recommendedName>
</protein>
<feature type="compositionally biased region" description="Basic residues" evidence="2">
    <location>
        <begin position="1331"/>
        <end position="1340"/>
    </location>
</feature>
<dbReference type="CDD" id="cd13853">
    <property type="entry name" value="CuRO_1_Tth-MCO_like"/>
    <property type="match status" value="1"/>
</dbReference>
<dbReference type="InterPro" id="IPR011706">
    <property type="entry name" value="Cu-oxidase_C"/>
</dbReference>
<name>A0A835YVH6_9STRA</name>
<evidence type="ECO:0000256" key="1">
    <source>
        <dbReference type="ARBA" id="ARBA00010609"/>
    </source>
</evidence>
<feature type="domain" description="Plastocyanin-like" evidence="5">
    <location>
        <begin position="938"/>
        <end position="1032"/>
    </location>
</feature>
<evidence type="ECO:0000256" key="3">
    <source>
        <dbReference type="SAM" id="Phobius"/>
    </source>
</evidence>
<dbReference type="EMBL" id="JAFCMP010000268">
    <property type="protein sequence ID" value="KAG5182151.1"/>
    <property type="molecule type" value="Genomic_DNA"/>
</dbReference>
<dbReference type="Proteomes" id="UP000664859">
    <property type="component" value="Unassembled WGS sequence"/>
</dbReference>
<proteinExistence type="inferred from homology"/>
<keyword evidence="3" id="KW-1133">Transmembrane helix</keyword>
<keyword evidence="3" id="KW-0472">Membrane</keyword>
<keyword evidence="4" id="KW-0732">Signal</keyword>
<feature type="compositionally biased region" description="Pro residues" evidence="2">
    <location>
        <begin position="1296"/>
        <end position="1309"/>
    </location>
</feature>